<gene>
    <name evidence="2" type="ORF">SMTD_LOCUS13409</name>
</gene>
<dbReference type="EMBL" id="UZAL01033469">
    <property type="protein sequence ID" value="VDP63467.1"/>
    <property type="molecule type" value="Genomic_DNA"/>
</dbReference>
<organism evidence="2 3">
    <name type="scientific">Schistosoma mattheei</name>
    <dbReference type="NCBI Taxonomy" id="31246"/>
    <lineage>
        <taxon>Eukaryota</taxon>
        <taxon>Metazoa</taxon>
        <taxon>Spiralia</taxon>
        <taxon>Lophotrochozoa</taxon>
        <taxon>Platyhelminthes</taxon>
        <taxon>Trematoda</taxon>
        <taxon>Digenea</taxon>
        <taxon>Strigeidida</taxon>
        <taxon>Schistosomatoidea</taxon>
        <taxon>Schistosomatidae</taxon>
        <taxon>Schistosoma</taxon>
    </lineage>
</organism>
<evidence type="ECO:0000313" key="2">
    <source>
        <dbReference type="EMBL" id="VDP63467.1"/>
    </source>
</evidence>
<protein>
    <submittedName>
        <fullName evidence="2">Uncharacterized protein</fullName>
    </submittedName>
</protein>
<name>A0A183PGC3_9TREM</name>
<feature type="compositionally biased region" description="Polar residues" evidence="1">
    <location>
        <begin position="60"/>
        <end position="70"/>
    </location>
</feature>
<evidence type="ECO:0000313" key="3">
    <source>
        <dbReference type="Proteomes" id="UP000269396"/>
    </source>
</evidence>
<dbReference type="AlphaFoldDB" id="A0A183PGC3"/>
<proteinExistence type="predicted"/>
<dbReference type="Proteomes" id="UP000269396">
    <property type="component" value="Unassembled WGS sequence"/>
</dbReference>
<evidence type="ECO:0000256" key="1">
    <source>
        <dbReference type="SAM" id="MobiDB-lite"/>
    </source>
</evidence>
<reference evidence="2 3" key="1">
    <citation type="submission" date="2018-11" db="EMBL/GenBank/DDBJ databases">
        <authorList>
            <consortium name="Pathogen Informatics"/>
        </authorList>
    </citation>
    <scope>NUCLEOTIDE SEQUENCE [LARGE SCALE GENOMIC DNA]</scope>
    <source>
        <strain>Denwood</strain>
        <strain evidence="3">Zambia</strain>
    </source>
</reference>
<keyword evidence="3" id="KW-1185">Reference proteome</keyword>
<feature type="compositionally biased region" description="Polar residues" evidence="1">
    <location>
        <begin position="81"/>
        <end position="95"/>
    </location>
</feature>
<feature type="region of interest" description="Disordered" evidence="1">
    <location>
        <begin position="60"/>
        <end position="95"/>
    </location>
</feature>
<accession>A0A183PGC3</accession>
<sequence length="95" mass="10805">MLQFNNACDCQQTCDKCFQGKEVSEQLLHAKLNGKFRTSLSENLNVGQRCEVYFRDFRPSQSDNEYSQPTYDLHGRRDSEGLSNASGAFTMSNLP</sequence>